<evidence type="ECO:0000256" key="3">
    <source>
        <dbReference type="ARBA" id="ARBA00023163"/>
    </source>
</evidence>
<evidence type="ECO:0000256" key="1">
    <source>
        <dbReference type="ARBA" id="ARBA00023015"/>
    </source>
</evidence>
<evidence type="ECO:0000256" key="2">
    <source>
        <dbReference type="ARBA" id="ARBA00023125"/>
    </source>
</evidence>
<keyword evidence="3" id="KW-0804">Transcription</keyword>
<keyword evidence="2 5" id="KW-0238">DNA-binding</keyword>
<dbReference type="STRING" id="633440.SAMN05421869_10392"/>
<dbReference type="PANTHER" id="PTHR33154:SF33">
    <property type="entry name" value="TRANSCRIPTIONAL REPRESSOR SDPR"/>
    <property type="match status" value="1"/>
</dbReference>
<accession>A0A1G8ESX5</accession>
<dbReference type="AlphaFoldDB" id="A0A1G8ESX5"/>
<name>A0A1G8ESX5_9ACTN</name>
<dbReference type="CDD" id="cd00090">
    <property type="entry name" value="HTH_ARSR"/>
    <property type="match status" value="1"/>
</dbReference>
<organism evidence="5 6">
    <name type="scientific">Nonomuraea jiangxiensis</name>
    <dbReference type="NCBI Taxonomy" id="633440"/>
    <lineage>
        <taxon>Bacteria</taxon>
        <taxon>Bacillati</taxon>
        <taxon>Actinomycetota</taxon>
        <taxon>Actinomycetes</taxon>
        <taxon>Streptosporangiales</taxon>
        <taxon>Streptosporangiaceae</taxon>
        <taxon>Nonomuraea</taxon>
    </lineage>
</organism>
<evidence type="ECO:0000313" key="6">
    <source>
        <dbReference type="Proteomes" id="UP000199202"/>
    </source>
</evidence>
<evidence type="ECO:0000313" key="5">
    <source>
        <dbReference type="EMBL" id="SDH73002.1"/>
    </source>
</evidence>
<dbReference type="SUPFAM" id="SSF46785">
    <property type="entry name" value="Winged helix' DNA-binding domain"/>
    <property type="match status" value="1"/>
</dbReference>
<dbReference type="RefSeq" id="WP_245764893.1">
    <property type="nucleotide sequence ID" value="NZ_FNDJ01000003.1"/>
</dbReference>
<dbReference type="GO" id="GO:0003677">
    <property type="term" value="F:DNA binding"/>
    <property type="evidence" value="ECO:0007669"/>
    <property type="project" value="UniProtKB-KW"/>
</dbReference>
<dbReference type="Proteomes" id="UP000199202">
    <property type="component" value="Unassembled WGS sequence"/>
</dbReference>
<gene>
    <name evidence="5" type="ORF">SAMN05421869_10392</name>
</gene>
<reference evidence="5 6" key="1">
    <citation type="submission" date="2016-10" db="EMBL/GenBank/DDBJ databases">
        <authorList>
            <person name="de Groot N.N."/>
        </authorList>
    </citation>
    <scope>NUCLEOTIDE SEQUENCE [LARGE SCALE GENOMIC DNA]</scope>
    <source>
        <strain evidence="5 6">CGMCC 4.6533</strain>
    </source>
</reference>
<sequence length="118" mass="12998">MGLTEPDPTDEVLRALAEPRRRTILRLVAHDEMSAGEIAATFEVSRTAISQHVTVLKNAGLLTERRAGTRRLYRARPEGLAGIRAFLDEMWAGALDTARRLAEAERGLSDDVDAERTG</sequence>
<dbReference type="PANTHER" id="PTHR33154">
    <property type="entry name" value="TRANSCRIPTIONAL REGULATOR, ARSR FAMILY"/>
    <property type="match status" value="1"/>
</dbReference>
<dbReference type="SMART" id="SM00418">
    <property type="entry name" value="HTH_ARSR"/>
    <property type="match status" value="1"/>
</dbReference>
<dbReference type="InterPro" id="IPR011991">
    <property type="entry name" value="ArsR-like_HTH"/>
</dbReference>
<feature type="domain" description="HTH arsR-type" evidence="4">
    <location>
        <begin position="1"/>
        <end position="102"/>
    </location>
</feature>
<dbReference type="PROSITE" id="PS50987">
    <property type="entry name" value="HTH_ARSR_2"/>
    <property type="match status" value="1"/>
</dbReference>
<dbReference type="InterPro" id="IPR001845">
    <property type="entry name" value="HTH_ArsR_DNA-bd_dom"/>
</dbReference>
<dbReference type="NCBIfam" id="NF033788">
    <property type="entry name" value="HTH_metalloreg"/>
    <property type="match status" value="1"/>
</dbReference>
<evidence type="ECO:0000259" key="4">
    <source>
        <dbReference type="PROSITE" id="PS50987"/>
    </source>
</evidence>
<proteinExistence type="predicted"/>
<dbReference type="InterPro" id="IPR036388">
    <property type="entry name" value="WH-like_DNA-bd_sf"/>
</dbReference>
<dbReference type="EMBL" id="FNDJ01000003">
    <property type="protein sequence ID" value="SDH73002.1"/>
    <property type="molecule type" value="Genomic_DNA"/>
</dbReference>
<keyword evidence="6" id="KW-1185">Reference proteome</keyword>
<dbReference type="GO" id="GO:0003700">
    <property type="term" value="F:DNA-binding transcription factor activity"/>
    <property type="evidence" value="ECO:0007669"/>
    <property type="project" value="InterPro"/>
</dbReference>
<dbReference type="Gene3D" id="1.10.10.10">
    <property type="entry name" value="Winged helix-like DNA-binding domain superfamily/Winged helix DNA-binding domain"/>
    <property type="match status" value="1"/>
</dbReference>
<dbReference type="InterPro" id="IPR036390">
    <property type="entry name" value="WH_DNA-bd_sf"/>
</dbReference>
<keyword evidence="1" id="KW-0805">Transcription regulation</keyword>
<dbReference type="InterPro" id="IPR051081">
    <property type="entry name" value="HTH_MetalResp_TranReg"/>
</dbReference>
<protein>
    <submittedName>
        <fullName evidence="5">DNA-binding transcriptional regulator, ArsR family</fullName>
    </submittedName>
</protein>
<dbReference type="PRINTS" id="PR00778">
    <property type="entry name" value="HTHARSR"/>
</dbReference>
<dbReference type="Pfam" id="PF12840">
    <property type="entry name" value="HTH_20"/>
    <property type="match status" value="1"/>
</dbReference>